<sequence length="76" mass="8262">MVKRNSRVPDPAIDNTKYPHYLILLSDLFVEARAALRPGITNLPASQNQMKFDSSSVPSTVSGPPPATMPSGFSYL</sequence>
<proteinExistence type="predicted"/>
<evidence type="ECO:0000256" key="1">
    <source>
        <dbReference type="SAM" id="MobiDB-lite"/>
    </source>
</evidence>
<accession>U5CWZ0</accession>
<dbReference type="Proteomes" id="UP000017836">
    <property type="component" value="Unassembled WGS sequence"/>
</dbReference>
<gene>
    <name evidence="2" type="ORF">AMTR_s00038p00208830</name>
</gene>
<dbReference type="EMBL" id="KI392532">
    <property type="protein sequence ID" value="ERN14664.1"/>
    <property type="molecule type" value="Genomic_DNA"/>
</dbReference>
<name>U5CWZ0_AMBTC</name>
<evidence type="ECO:0000313" key="3">
    <source>
        <dbReference type="Proteomes" id="UP000017836"/>
    </source>
</evidence>
<reference evidence="3" key="1">
    <citation type="journal article" date="2013" name="Science">
        <title>The Amborella genome and the evolution of flowering plants.</title>
        <authorList>
            <consortium name="Amborella Genome Project"/>
        </authorList>
    </citation>
    <scope>NUCLEOTIDE SEQUENCE [LARGE SCALE GENOMIC DNA]</scope>
</reference>
<keyword evidence="3" id="KW-1185">Reference proteome</keyword>
<protein>
    <submittedName>
        <fullName evidence="2">Uncharacterized protein</fullName>
    </submittedName>
</protein>
<dbReference type="STRING" id="13333.U5CWZ0"/>
<dbReference type="AlphaFoldDB" id="U5CWZ0"/>
<organism evidence="2 3">
    <name type="scientific">Amborella trichopoda</name>
    <dbReference type="NCBI Taxonomy" id="13333"/>
    <lineage>
        <taxon>Eukaryota</taxon>
        <taxon>Viridiplantae</taxon>
        <taxon>Streptophyta</taxon>
        <taxon>Embryophyta</taxon>
        <taxon>Tracheophyta</taxon>
        <taxon>Spermatophyta</taxon>
        <taxon>Magnoliopsida</taxon>
        <taxon>Amborellales</taxon>
        <taxon>Amborellaceae</taxon>
        <taxon>Amborella</taxon>
    </lineage>
</organism>
<dbReference type="HOGENOM" id="CLU_2657762_0_0_1"/>
<evidence type="ECO:0000313" key="2">
    <source>
        <dbReference type="EMBL" id="ERN14664.1"/>
    </source>
</evidence>
<feature type="region of interest" description="Disordered" evidence="1">
    <location>
        <begin position="43"/>
        <end position="76"/>
    </location>
</feature>
<dbReference type="Gramene" id="ERN14664">
    <property type="protein sequence ID" value="ERN14664"/>
    <property type="gene ID" value="AMTR_s00038p00208830"/>
</dbReference>
<feature type="compositionally biased region" description="Polar residues" evidence="1">
    <location>
        <begin position="43"/>
        <end position="53"/>
    </location>
</feature>